<dbReference type="Pfam" id="PF14432">
    <property type="entry name" value="DYW_deaminase"/>
    <property type="match status" value="1"/>
</dbReference>
<dbReference type="Pfam" id="PF20431">
    <property type="entry name" value="E_motif"/>
    <property type="match status" value="1"/>
</dbReference>
<feature type="repeat" description="PPR" evidence="2">
    <location>
        <begin position="380"/>
        <end position="414"/>
    </location>
</feature>
<dbReference type="Proteomes" id="UP000317650">
    <property type="component" value="Chromosome 5"/>
</dbReference>
<dbReference type="InterPro" id="IPR011990">
    <property type="entry name" value="TPR-like_helical_dom_sf"/>
</dbReference>
<dbReference type="NCBIfam" id="TIGR00756">
    <property type="entry name" value="PPR"/>
    <property type="match status" value="8"/>
</dbReference>
<reference evidence="4 5" key="1">
    <citation type="journal article" date="2019" name="Nat. Plants">
        <title>Genome sequencing of Musa balbisiana reveals subgenome evolution and function divergence in polyploid bananas.</title>
        <authorList>
            <person name="Yao X."/>
        </authorList>
    </citation>
    <scope>NUCLEOTIDE SEQUENCE [LARGE SCALE GENOMIC DNA]</scope>
    <source>
        <strain evidence="5">cv. DH-PKW</strain>
        <tissue evidence="4">Leaves</tissue>
    </source>
</reference>
<feature type="domain" description="DYW" evidence="3">
    <location>
        <begin position="696"/>
        <end position="788"/>
    </location>
</feature>
<dbReference type="Pfam" id="PF13812">
    <property type="entry name" value="PPR_3"/>
    <property type="match status" value="1"/>
</dbReference>
<dbReference type="Gene3D" id="1.25.40.10">
    <property type="entry name" value="Tetratricopeptide repeat domain"/>
    <property type="match status" value="5"/>
</dbReference>
<dbReference type="InterPro" id="IPR046960">
    <property type="entry name" value="PPR_At4g14850-like_plant"/>
</dbReference>
<evidence type="ECO:0000256" key="2">
    <source>
        <dbReference type="PROSITE-ProRule" id="PRU00708"/>
    </source>
</evidence>
<evidence type="ECO:0000256" key="1">
    <source>
        <dbReference type="ARBA" id="ARBA00022737"/>
    </source>
</evidence>
<dbReference type="Pfam" id="PF01535">
    <property type="entry name" value="PPR"/>
    <property type="match status" value="5"/>
</dbReference>
<dbReference type="FunFam" id="1.25.40.10:FF:001162">
    <property type="entry name" value="Pentatricopeptide repeat-containing protein"/>
    <property type="match status" value="1"/>
</dbReference>
<feature type="repeat" description="PPR" evidence="2">
    <location>
        <begin position="618"/>
        <end position="652"/>
    </location>
</feature>
<dbReference type="GO" id="GO:0003723">
    <property type="term" value="F:RNA binding"/>
    <property type="evidence" value="ECO:0007669"/>
    <property type="project" value="InterPro"/>
</dbReference>
<dbReference type="EMBL" id="PYDT01000003">
    <property type="protein sequence ID" value="THU66926.1"/>
    <property type="molecule type" value="Genomic_DNA"/>
</dbReference>
<feature type="repeat" description="PPR" evidence="2">
    <location>
        <begin position="349"/>
        <end position="379"/>
    </location>
</feature>
<feature type="repeat" description="PPR" evidence="2">
    <location>
        <begin position="113"/>
        <end position="147"/>
    </location>
</feature>
<evidence type="ECO:0000313" key="4">
    <source>
        <dbReference type="EMBL" id="THU66926.1"/>
    </source>
</evidence>
<dbReference type="PANTHER" id="PTHR47926">
    <property type="entry name" value="PENTATRICOPEPTIDE REPEAT-CONTAINING PROTEIN"/>
    <property type="match status" value="1"/>
</dbReference>
<feature type="repeat" description="PPR" evidence="2">
    <location>
        <begin position="481"/>
        <end position="515"/>
    </location>
</feature>
<dbReference type="AlphaFoldDB" id="A0A4S8JXB7"/>
<evidence type="ECO:0000313" key="5">
    <source>
        <dbReference type="Proteomes" id="UP000317650"/>
    </source>
</evidence>
<feature type="repeat" description="PPR" evidence="2">
    <location>
        <begin position="214"/>
        <end position="248"/>
    </location>
</feature>
<dbReference type="PROSITE" id="PS51375">
    <property type="entry name" value="PPR"/>
    <property type="match status" value="7"/>
</dbReference>
<dbReference type="PANTHER" id="PTHR47926:SF519">
    <property type="entry name" value="DYW DOMAIN-CONTAINING PROTEIN"/>
    <property type="match status" value="1"/>
</dbReference>
<sequence length="924" mass="102605">MSLTRLRSIPSRPSPPADFYAFLLQTCLRTENVSAGRSIHAHVVKAGLHLGVYLVNNIINLYAKFGFFTDAHNVFDGMHLKNAFSWNTLLSMYAKGGMIGRANKVFVEMPQRDSVSWTTMIVGLNLTGEFERAVVVFLEMVRTGVPPSQFTFTNVLSSCAALEALDVGRKVHSFVAKLGLSGVVAVANSLINMYGKSGDVETAKAVFDMMRLRSVSSWNSMISMYSQSGRMDLAQDQFDEMTDRNIVTWNAIIAGYNQNNLNQEALEFFLRMLKEQSVVPDNFTLTSALSACAFLGLLRVGKQIHSRIVRTEMPCHGQVGNALISMYSKSGGVAIARRVVEQTMASDLNVISFTALLEGYVKLGDLHPAREIFDLMNYRDVVAWTAMIVGYVQNGFNSEAMDLFRLMIDNGPKPNHYTLAAILSVCSSLASLDHGKQIHCRAIRSTGLSVSVSNALITMYARSGSIAGAKTVFDQICQSKETVSWTSMIIALAQHGLGEEAIVLFEKMISTGVRPDHITYVGVISACTHAGLVEKGRHYFQQMQTKYMIQPTQSHYSCMIDLFARAGLTQDAQEFIKTMPVEPDAIAWGSLLAACKVQKDADLAKVAAERLLAIDPVNSGAYSALANVYSACGRWDDAAKIWKLMKDKRVKKDQGFSWTHIKNKVHVFGVDDGLHPQRDAIYQMAAKLWKEIKKAGFVPDTQSVLHDIDEELKEQLLSHHSEKLAIAFGLISTPENTTLRIMKNLRVCKDCHSAIKFISKIVGREIIVRDATRFHHFRYGFCSCKDFWLRPKRTMLSGEGNIGKEDSPTSNVMTFYLSTTINLLFTGNLSLAGIGLKQNELLQGGSSKLGHGRGIRDTQHRACGCCYLALIPSRSSETDQTMRYKTQPIEEETGQVEVETYLPLVTVGPRRHDVGEEEKIYHHL</sequence>
<name>A0A4S8JXB7_MUSBA</name>
<dbReference type="InterPro" id="IPR002885">
    <property type="entry name" value="PPR_rpt"/>
</dbReference>
<dbReference type="FunFam" id="1.25.40.10:FF:000442">
    <property type="entry name" value="Pentatricopeptide repeat-containing protein At3g49710"/>
    <property type="match status" value="1"/>
</dbReference>
<dbReference type="STRING" id="52838.A0A4S8JXB7"/>
<dbReference type="Pfam" id="PF13041">
    <property type="entry name" value="PPR_2"/>
    <property type="match status" value="4"/>
</dbReference>
<gene>
    <name evidence="4" type="ORF">C4D60_Mb05t19320</name>
</gene>
<protein>
    <recommendedName>
        <fullName evidence="3">DYW domain-containing protein</fullName>
    </recommendedName>
</protein>
<dbReference type="InterPro" id="IPR046848">
    <property type="entry name" value="E_motif"/>
</dbReference>
<dbReference type="InterPro" id="IPR032867">
    <property type="entry name" value="DYW_dom"/>
</dbReference>
<keyword evidence="5" id="KW-1185">Reference proteome</keyword>
<comment type="caution">
    <text evidence="4">The sequence shown here is derived from an EMBL/GenBank/DDBJ whole genome shotgun (WGS) entry which is preliminary data.</text>
</comment>
<proteinExistence type="predicted"/>
<evidence type="ECO:0000259" key="3">
    <source>
        <dbReference type="Pfam" id="PF14432"/>
    </source>
</evidence>
<organism evidence="4 5">
    <name type="scientific">Musa balbisiana</name>
    <name type="common">Banana</name>
    <dbReference type="NCBI Taxonomy" id="52838"/>
    <lineage>
        <taxon>Eukaryota</taxon>
        <taxon>Viridiplantae</taxon>
        <taxon>Streptophyta</taxon>
        <taxon>Embryophyta</taxon>
        <taxon>Tracheophyta</taxon>
        <taxon>Spermatophyta</taxon>
        <taxon>Magnoliopsida</taxon>
        <taxon>Liliopsida</taxon>
        <taxon>Zingiberales</taxon>
        <taxon>Musaceae</taxon>
        <taxon>Musa</taxon>
    </lineage>
</organism>
<dbReference type="GO" id="GO:0008270">
    <property type="term" value="F:zinc ion binding"/>
    <property type="evidence" value="ECO:0007669"/>
    <property type="project" value="InterPro"/>
</dbReference>
<accession>A0A4S8JXB7</accession>
<dbReference type="GO" id="GO:0009451">
    <property type="term" value="P:RNA modification"/>
    <property type="evidence" value="ECO:0007669"/>
    <property type="project" value="InterPro"/>
</dbReference>
<keyword evidence="1" id="KW-0677">Repeat</keyword>
<dbReference type="SUPFAM" id="SSF48452">
    <property type="entry name" value="TPR-like"/>
    <property type="match status" value="1"/>
</dbReference>
<feature type="repeat" description="PPR" evidence="2">
    <location>
        <begin position="82"/>
        <end position="112"/>
    </location>
</feature>